<sequence length="365" mass="41462">MKLHELKPFAAGLMAAAMMFSSCGSDDEGTPDPGPGPEPEEIILPELTVSLVDGFQSTEMNSTADHLYLHADSVQLVLSWEKEADKKYATMGDLSLKMGDEIYALTATDNGFETAVLRDDFNDAYLTDFDLLAEAAVEDEEYEGDEEKVSLDFTLTTGKFGSVVFDFQTDYRYSTVQICDAAGENCQVWMAENLRWESKDIEDNGREYKLEGETTAIPNYVSDFGHLYTYQEKRDIISLLNGNDWNIPEGEKWYSLCELVGGELGQGDNDDRYFDVFEKFNDPLYWNDDYQKEDWTNKTGLSLRAGGRYMKFSQSEGVFNFYKSARFHAITSDGFQRHIRVDDEFLLLTSWGNGDDMLCIRLSKK</sequence>
<comment type="caution">
    <text evidence="2">The sequence shown here is derived from an EMBL/GenBank/DDBJ whole genome shotgun (WGS) entry which is preliminary data.</text>
</comment>
<protein>
    <recommendedName>
        <fullName evidence="1">Fibrobacter succinogenes major paralogous domain-containing protein</fullName>
    </recommendedName>
</protein>
<dbReference type="EMBL" id="BQKE01000003">
    <property type="protein sequence ID" value="GJM64024.1"/>
    <property type="molecule type" value="Genomic_DNA"/>
</dbReference>
<name>A0AAN4W346_9BACT</name>
<dbReference type="Pfam" id="PF09603">
    <property type="entry name" value="Fib_succ_major"/>
    <property type="match status" value="1"/>
</dbReference>
<evidence type="ECO:0000313" key="2">
    <source>
        <dbReference type="EMBL" id="GJM64024.1"/>
    </source>
</evidence>
<dbReference type="RefSeq" id="WP_338239109.1">
    <property type="nucleotide sequence ID" value="NZ_BQKE01000003.1"/>
</dbReference>
<proteinExistence type="predicted"/>
<gene>
    <name evidence="2" type="ORF">PEDI_45760</name>
</gene>
<dbReference type="AlphaFoldDB" id="A0AAN4W346"/>
<keyword evidence="3" id="KW-1185">Reference proteome</keyword>
<organism evidence="2 3">
    <name type="scientific">Persicobacter diffluens</name>
    <dbReference type="NCBI Taxonomy" id="981"/>
    <lineage>
        <taxon>Bacteria</taxon>
        <taxon>Pseudomonadati</taxon>
        <taxon>Bacteroidota</taxon>
        <taxon>Cytophagia</taxon>
        <taxon>Cytophagales</taxon>
        <taxon>Persicobacteraceae</taxon>
        <taxon>Persicobacter</taxon>
    </lineage>
</organism>
<dbReference type="Proteomes" id="UP001310022">
    <property type="component" value="Unassembled WGS sequence"/>
</dbReference>
<feature type="domain" description="Fibrobacter succinogenes major paralogous" evidence="1">
    <location>
        <begin position="187"/>
        <end position="331"/>
    </location>
</feature>
<dbReference type="InterPro" id="IPR011871">
    <property type="entry name" value="Fib_succ_major"/>
</dbReference>
<reference evidence="2 3" key="1">
    <citation type="submission" date="2021-12" db="EMBL/GenBank/DDBJ databases">
        <title>Genome sequencing of bacteria with rrn-lacking chromosome and rrn-plasmid.</title>
        <authorList>
            <person name="Anda M."/>
            <person name="Iwasaki W."/>
        </authorList>
    </citation>
    <scope>NUCLEOTIDE SEQUENCE [LARGE SCALE GENOMIC DNA]</scope>
    <source>
        <strain evidence="2 3">NBRC 15940</strain>
    </source>
</reference>
<evidence type="ECO:0000313" key="3">
    <source>
        <dbReference type="Proteomes" id="UP001310022"/>
    </source>
</evidence>
<dbReference type="PROSITE" id="PS51257">
    <property type="entry name" value="PROKAR_LIPOPROTEIN"/>
    <property type="match status" value="1"/>
</dbReference>
<evidence type="ECO:0000259" key="1">
    <source>
        <dbReference type="Pfam" id="PF09603"/>
    </source>
</evidence>
<accession>A0AAN4W346</accession>